<dbReference type="Gene3D" id="3.30.1330.60">
    <property type="entry name" value="OmpA-like domain"/>
    <property type="match status" value="1"/>
</dbReference>
<protein>
    <submittedName>
        <fullName evidence="10">Flagellar motor protein MotB-like</fullName>
    </submittedName>
</protein>
<keyword evidence="4 8" id="KW-0812">Transmembrane</keyword>
<dbReference type="SUPFAM" id="SSF103088">
    <property type="entry name" value="OmpA-like"/>
    <property type="match status" value="1"/>
</dbReference>
<keyword evidence="10" id="KW-0966">Cell projection</keyword>
<dbReference type="PANTHER" id="PTHR30329">
    <property type="entry name" value="STATOR ELEMENT OF FLAGELLAR MOTOR COMPLEX"/>
    <property type="match status" value="1"/>
</dbReference>
<keyword evidence="10" id="KW-0282">Flagellum</keyword>
<feature type="transmembrane region" description="Helical" evidence="8">
    <location>
        <begin position="22"/>
        <end position="44"/>
    </location>
</feature>
<dbReference type="PIR" id="E70386">
    <property type="entry name" value="E70386"/>
</dbReference>
<dbReference type="InterPro" id="IPR025713">
    <property type="entry name" value="MotB-like_N_dom"/>
</dbReference>
<evidence type="ECO:0000259" key="9">
    <source>
        <dbReference type="PROSITE" id="PS51123"/>
    </source>
</evidence>
<evidence type="ECO:0000313" key="11">
    <source>
        <dbReference type="Proteomes" id="UP000000798"/>
    </source>
</evidence>
<keyword evidence="5 8" id="KW-1133">Transmembrane helix</keyword>
<sequence>MAYKKKEECPKPPAWLTSFSDLMSLLLTFFILLYAMSTLEIPALEKFLSYFRKNPELYPPKNSVVPPITHPKDYAVKIKKRISKVLPPWAYQVVVAEEYIKLRLFDRIFFENGDYKLTEKGRKTLEEIAPLLIALSDEISSIRVEGHVGPTVEIKNPIIRNKWELAGRRATEVIRYLENRGVPHDKLVAVSYGDKRPLYRWRQSVLIERNNRVEINIYVKREKK</sequence>
<evidence type="ECO:0000256" key="6">
    <source>
        <dbReference type="ARBA" id="ARBA00023136"/>
    </source>
</evidence>
<dbReference type="KEGG" id="aae:aq_1001"/>
<dbReference type="PROSITE" id="PS51123">
    <property type="entry name" value="OMPA_2"/>
    <property type="match status" value="1"/>
</dbReference>
<dbReference type="CDD" id="cd07185">
    <property type="entry name" value="OmpA_C-like"/>
    <property type="match status" value="1"/>
</dbReference>
<dbReference type="PANTHER" id="PTHR30329:SF21">
    <property type="entry name" value="LIPOPROTEIN YIAD-RELATED"/>
    <property type="match status" value="1"/>
</dbReference>
<comment type="similarity">
    <text evidence="2">Belongs to the MotB family.</text>
</comment>
<evidence type="ECO:0000256" key="5">
    <source>
        <dbReference type="ARBA" id="ARBA00022989"/>
    </source>
</evidence>
<comment type="subcellular location">
    <subcellularLocation>
        <location evidence="1">Cell membrane</location>
        <topology evidence="1">Single-pass membrane protein</topology>
    </subcellularLocation>
</comment>
<dbReference type="GO" id="GO:0071973">
    <property type="term" value="P:bacterial-type flagellum-dependent cell motility"/>
    <property type="evidence" value="ECO:0000318"/>
    <property type="project" value="GO_Central"/>
</dbReference>
<evidence type="ECO:0000256" key="8">
    <source>
        <dbReference type="SAM" id="Phobius"/>
    </source>
</evidence>
<dbReference type="STRING" id="224324.aq_1001"/>
<dbReference type="InterPro" id="IPR050330">
    <property type="entry name" value="Bact_OuterMem_StrucFunc"/>
</dbReference>
<evidence type="ECO:0000256" key="7">
    <source>
        <dbReference type="PROSITE-ProRule" id="PRU00473"/>
    </source>
</evidence>
<dbReference type="AlphaFoldDB" id="O67120"/>
<dbReference type="FunCoup" id="O67120">
    <property type="interactions" value="52"/>
</dbReference>
<dbReference type="eggNOG" id="COG1360">
    <property type="taxonomic scope" value="Bacteria"/>
</dbReference>
<gene>
    <name evidence="10" type="primary">motB2</name>
    <name evidence="10" type="ordered locus">aq_1001</name>
</gene>
<dbReference type="HOGENOM" id="CLU_016890_0_3_0"/>
<evidence type="ECO:0000256" key="1">
    <source>
        <dbReference type="ARBA" id="ARBA00004162"/>
    </source>
</evidence>
<feature type="domain" description="OmpA-like" evidence="9">
    <location>
        <begin position="95"/>
        <end position="221"/>
    </location>
</feature>
<evidence type="ECO:0000256" key="2">
    <source>
        <dbReference type="ARBA" id="ARBA00008914"/>
    </source>
</evidence>
<dbReference type="PATRIC" id="fig|224324.8.peg.783"/>
<evidence type="ECO:0000256" key="4">
    <source>
        <dbReference type="ARBA" id="ARBA00022692"/>
    </source>
</evidence>
<keyword evidence="6 7" id="KW-0472">Membrane</keyword>
<dbReference type="EnsemblBacteria" id="AAC07085">
    <property type="protein sequence ID" value="AAC07085"/>
    <property type="gene ID" value="aq_1001"/>
</dbReference>
<dbReference type="Pfam" id="PF13677">
    <property type="entry name" value="MotB_plug"/>
    <property type="match status" value="1"/>
</dbReference>
<dbReference type="InterPro" id="IPR036737">
    <property type="entry name" value="OmpA-like_sf"/>
</dbReference>
<keyword evidence="10" id="KW-0969">Cilium</keyword>
<reference evidence="10 11" key="1">
    <citation type="journal article" date="1998" name="Nature">
        <title>The complete genome of the hyperthermophilic bacterium Aquifex aeolicus.</title>
        <authorList>
            <person name="Deckert G."/>
            <person name="Warren P.V."/>
            <person name="Gaasterland T."/>
            <person name="Young W.G."/>
            <person name="Lenox A.L."/>
            <person name="Graham D.E."/>
            <person name="Overbeek R."/>
            <person name="Snead M.A."/>
            <person name="Keller M."/>
            <person name="Aujay M."/>
            <person name="Huber R."/>
            <person name="Feldman R.A."/>
            <person name="Short J.M."/>
            <person name="Olson G.J."/>
            <person name="Swanson R.V."/>
        </authorList>
    </citation>
    <scope>NUCLEOTIDE SEQUENCE [LARGE SCALE GENOMIC DNA]</scope>
    <source>
        <strain evidence="10 11">VF5</strain>
    </source>
</reference>
<dbReference type="OrthoDB" id="9815217at2"/>
<accession>O67120</accession>
<proteinExistence type="inferred from homology"/>
<evidence type="ECO:0000256" key="3">
    <source>
        <dbReference type="ARBA" id="ARBA00022475"/>
    </source>
</evidence>
<keyword evidence="3" id="KW-1003">Cell membrane</keyword>
<dbReference type="Proteomes" id="UP000000798">
    <property type="component" value="Chromosome"/>
</dbReference>
<evidence type="ECO:0000313" key="10">
    <source>
        <dbReference type="EMBL" id="AAC07085.1"/>
    </source>
</evidence>
<dbReference type="InterPro" id="IPR006665">
    <property type="entry name" value="OmpA-like"/>
</dbReference>
<organism evidence="10 11">
    <name type="scientific">Aquifex aeolicus (strain VF5)</name>
    <dbReference type="NCBI Taxonomy" id="224324"/>
    <lineage>
        <taxon>Bacteria</taxon>
        <taxon>Pseudomonadati</taxon>
        <taxon>Aquificota</taxon>
        <taxon>Aquificia</taxon>
        <taxon>Aquificales</taxon>
        <taxon>Aquificaceae</taxon>
        <taxon>Aquifex</taxon>
    </lineage>
</organism>
<name>O67120_AQUAE</name>
<dbReference type="InParanoid" id="O67120"/>
<keyword evidence="11" id="KW-1185">Reference proteome</keyword>
<dbReference type="EMBL" id="AE000657">
    <property type="protein sequence ID" value="AAC07085.1"/>
    <property type="molecule type" value="Genomic_DNA"/>
</dbReference>
<dbReference type="RefSeq" id="WP_010880621.1">
    <property type="nucleotide sequence ID" value="NC_000918.1"/>
</dbReference>
<dbReference type="GO" id="GO:0120101">
    <property type="term" value="C:bacterial-type flagellum stator complex"/>
    <property type="evidence" value="ECO:0000318"/>
    <property type="project" value="GO_Central"/>
</dbReference>
<dbReference type="Pfam" id="PF00691">
    <property type="entry name" value="OmpA"/>
    <property type="match status" value="1"/>
</dbReference>